<organism evidence="4 5">
    <name type="scientific">Bradyrhizobium japonicum</name>
    <dbReference type="NCBI Taxonomy" id="375"/>
    <lineage>
        <taxon>Bacteria</taxon>
        <taxon>Pseudomonadati</taxon>
        <taxon>Pseudomonadota</taxon>
        <taxon>Alphaproteobacteria</taxon>
        <taxon>Hyphomicrobiales</taxon>
        <taxon>Nitrobacteraceae</taxon>
        <taxon>Bradyrhizobium</taxon>
    </lineage>
</organism>
<feature type="transmembrane region" description="Helical" evidence="2">
    <location>
        <begin position="269"/>
        <end position="287"/>
    </location>
</feature>
<dbReference type="SUPFAM" id="SSF55073">
    <property type="entry name" value="Nucleotide cyclase"/>
    <property type="match status" value="1"/>
</dbReference>
<proteinExistence type="predicted"/>
<keyword evidence="4" id="KW-0456">Lyase</keyword>
<dbReference type="PANTHER" id="PTHR43081:SF19">
    <property type="entry name" value="PH-SENSITIVE ADENYLATE CYCLASE RV1264"/>
    <property type="match status" value="1"/>
</dbReference>
<keyword evidence="2" id="KW-0472">Membrane</keyword>
<evidence type="ECO:0000313" key="4">
    <source>
        <dbReference type="EMBL" id="MET4718046.1"/>
    </source>
</evidence>
<dbReference type="InterPro" id="IPR001054">
    <property type="entry name" value="A/G_cyclase"/>
</dbReference>
<evidence type="ECO:0000313" key="5">
    <source>
        <dbReference type="Proteomes" id="UP001549291"/>
    </source>
</evidence>
<evidence type="ECO:0000256" key="2">
    <source>
        <dbReference type="SAM" id="Phobius"/>
    </source>
</evidence>
<feature type="region of interest" description="Disordered" evidence="1">
    <location>
        <begin position="196"/>
        <end position="217"/>
    </location>
</feature>
<comment type="caution">
    <text evidence="4">The sequence shown here is derived from an EMBL/GenBank/DDBJ whole genome shotgun (WGS) entry which is preliminary data.</text>
</comment>
<accession>A0ABV2RM79</accession>
<keyword evidence="2" id="KW-1133">Transmembrane helix</keyword>
<evidence type="ECO:0000256" key="1">
    <source>
        <dbReference type="SAM" id="MobiDB-lite"/>
    </source>
</evidence>
<dbReference type="Gene3D" id="3.30.70.1230">
    <property type="entry name" value="Nucleotide cyclase"/>
    <property type="match status" value="1"/>
</dbReference>
<dbReference type="Proteomes" id="UP001549291">
    <property type="component" value="Unassembled WGS sequence"/>
</dbReference>
<dbReference type="Pfam" id="PF00211">
    <property type="entry name" value="Guanylate_cyc"/>
    <property type="match status" value="1"/>
</dbReference>
<dbReference type="SMART" id="SM00044">
    <property type="entry name" value="CYCc"/>
    <property type="match status" value="1"/>
</dbReference>
<dbReference type="GO" id="GO:0004016">
    <property type="term" value="F:adenylate cyclase activity"/>
    <property type="evidence" value="ECO:0007669"/>
    <property type="project" value="UniProtKB-EC"/>
</dbReference>
<feature type="transmembrane region" description="Helical" evidence="2">
    <location>
        <begin position="246"/>
        <end position="263"/>
    </location>
</feature>
<reference evidence="4 5" key="1">
    <citation type="submission" date="2024-06" db="EMBL/GenBank/DDBJ databases">
        <title>Genomic Encyclopedia of Type Strains, Phase V (KMG-V): Genome sequencing to study the core and pangenomes of soil and plant-associated prokaryotes.</title>
        <authorList>
            <person name="Whitman W."/>
        </authorList>
    </citation>
    <scope>NUCLEOTIDE SEQUENCE [LARGE SCALE GENOMIC DNA]</scope>
    <source>
        <strain evidence="4 5">USDA 160</strain>
    </source>
</reference>
<dbReference type="EC" id="4.6.1.1" evidence="4"/>
<dbReference type="PROSITE" id="PS50125">
    <property type="entry name" value="GUANYLATE_CYCLASE_2"/>
    <property type="match status" value="1"/>
</dbReference>
<sequence>MRCLMQLPVRKASIWTMADDKVRRRLTTVLCADVQGYSRLMGADETGTLETLRRHRAAFAGLVERHDGRIVNTWGDAVIAEFASVVEAVQCAVEIQQEISNQDSDAPHAHPMRFRIGINLGDVMVDGSDIYGDGVNIASRLQELAEPGGVVISSSVYDQVHNKLSVGFDCLGQRPMKNVAPMTSYRVAMSGQSAGRRSFPVDDSVNPQGRAVAESETGARWIDSRHEPSNWMGFVSDWLAKLPRPVAAALTVSGFLILINVFTGMHKIWFHWPVAAILFGALLRTALRQRPEPNSKRERQTSRE</sequence>
<dbReference type="InterPro" id="IPR029787">
    <property type="entry name" value="Nucleotide_cyclase"/>
</dbReference>
<protein>
    <submittedName>
        <fullName evidence="4">Adenylate cyclase</fullName>
        <ecNumber evidence="4">4.6.1.1</ecNumber>
    </submittedName>
</protein>
<dbReference type="PANTHER" id="PTHR43081">
    <property type="entry name" value="ADENYLATE CYCLASE, TERMINAL-DIFFERENTIATION SPECIFIC-RELATED"/>
    <property type="match status" value="1"/>
</dbReference>
<keyword evidence="2" id="KW-0812">Transmembrane</keyword>
<keyword evidence="5" id="KW-1185">Reference proteome</keyword>
<dbReference type="EMBL" id="JBEPTQ010000002">
    <property type="protein sequence ID" value="MET4718046.1"/>
    <property type="molecule type" value="Genomic_DNA"/>
</dbReference>
<feature type="domain" description="Guanylate cyclase" evidence="3">
    <location>
        <begin position="28"/>
        <end position="142"/>
    </location>
</feature>
<gene>
    <name evidence="4" type="ORF">ABIF63_002152</name>
</gene>
<dbReference type="CDD" id="cd07302">
    <property type="entry name" value="CHD"/>
    <property type="match status" value="1"/>
</dbReference>
<dbReference type="InterPro" id="IPR050697">
    <property type="entry name" value="Adenylyl/Guanylyl_Cyclase_3/4"/>
</dbReference>
<evidence type="ECO:0000259" key="3">
    <source>
        <dbReference type="PROSITE" id="PS50125"/>
    </source>
</evidence>
<name>A0ABV2RM79_BRAJP</name>